<dbReference type="PANTHER" id="PTHR11692">
    <property type="entry name" value="BIFUNCTIONAL PURINE BIOSYNTHESIS PROTEIN PURH"/>
    <property type="match status" value="1"/>
</dbReference>
<proteinExistence type="inferred from homology"/>
<dbReference type="Pfam" id="PF02142">
    <property type="entry name" value="MGS"/>
    <property type="match status" value="1"/>
</dbReference>
<comment type="catalytic activity">
    <reaction evidence="8">
        <text>(6R)-10-formyltetrahydrofolate + 5-amino-1-(5-phospho-beta-D-ribosyl)imidazole-4-carboxamide = 5-formamido-1-(5-phospho-D-ribosyl)imidazole-4-carboxamide + (6S)-5,6,7,8-tetrahydrofolate</text>
        <dbReference type="Rhea" id="RHEA:22192"/>
        <dbReference type="ChEBI" id="CHEBI:57453"/>
        <dbReference type="ChEBI" id="CHEBI:58467"/>
        <dbReference type="ChEBI" id="CHEBI:58475"/>
        <dbReference type="ChEBI" id="CHEBI:195366"/>
        <dbReference type="EC" id="2.1.2.3"/>
    </reaction>
</comment>
<accession>A0ABT7M4D3</accession>
<name>A0ABT7M4D3_9PSEU</name>
<dbReference type="Proteomes" id="UP001231924">
    <property type="component" value="Unassembled WGS sequence"/>
</dbReference>
<dbReference type="NCBIfam" id="NF002049">
    <property type="entry name" value="PRK00881.1"/>
    <property type="match status" value="1"/>
</dbReference>
<dbReference type="PIRSF" id="PIRSF000414">
    <property type="entry name" value="AICARFT_IMPCHas"/>
    <property type="match status" value="1"/>
</dbReference>
<dbReference type="SMART" id="SM00798">
    <property type="entry name" value="AICARFT_IMPCHas"/>
    <property type="match status" value="1"/>
</dbReference>
<dbReference type="SUPFAM" id="SSF52335">
    <property type="entry name" value="Methylglyoxal synthase-like"/>
    <property type="match status" value="1"/>
</dbReference>
<dbReference type="RefSeq" id="WP_286052082.1">
    <property type="nucleotide sequence ID" value="NZ_JASVWF010000001.1"/>
</dbReference>
<dbReference type="InterPro" id="IPR011607">
    <property type="entry name" value="MGS-like_dom"/>
</dbReference>
<dbReference type="InterPro" id="IPR036914">
    <property type="entry name" value="MGS-like_dom_sf"/>
</dbReference>
<dbReference type="InterPro" id="IPR002695">
    <property type="entry name" value="PurH-like"/>
</dbReference>
<dbReference type="EMBL" id="JASVWF010000001">
    <property type="protein sequence ID" value="MDL5155542.1"/>
    <property type="molecule type" value="Genomic_DNA"/>
</dbReference>
<dbReference type="SUPFAM" id="SSF53927">
    <property type="entry name" value="Cytidine deaminase-like"/>
    <property type="match status" value="1"/>
</dbReference>
<dbReference type="CDD" id="cd01421">
    <property type="entry name" value="IMPCH"/>
    <property type="match status" value="1"/>
</dbReference>
<comment type="catalytic activity">
    <reaction evidence="8">
        <text>IMP + H2O = 5-formamido-1-(5-phospho-D-ribosyl)imidazole-4-carboxamide</text>
        <dbReference type="Rhea" id="RHEA:18445"/>
        <dbReference type="ChEBI" id="CHEBI:15377"/>
        <dbReference type="ChEBI" id="CHEBI:58053"/>
        <dbReference type="ChEBI" id="CHEBI:58467"/>
        <dbReference type="EC" id="3.5.4.10"/>
    </reaction>
</comment>
<feature type="domain" description="MGS-like" evidence="9">
    <location>
        <begin position="1"/>
        <end position="152"/>
    </location>
</feature>
<dbReference type="InterPro" id="IPR024051">
    <property type="entry name" value="AICAR_Tfase_dup_dom_sf"/>
</dbReference>
<dbReference type="NCBIfam" id="TIGR00355">
    <property type="entry name" value="purH"/>
    <property type="match status" value="1"/>
</dbReference>
<evidence type="ECO:0000256" key="4">
    <source>
        <dbReference type="ARBA" id="ARBA00022679"/>
    </source>
</evidence>
<gene>
    <name evidence="8 10" type="primary">purH</name>
    <name evidence="10" type="ORF">QRT03_06230</name>
</gene>
<dbReference type="GO" id="GO:0003937">
    <property type="term" value="F:IMP cyclohydrolase activity"/>
    <property type="evidence" value="ECO:0007669"/>
    <property type="project" value="UniProtKB-EC"/>
</dbReference>
<keyword evidence="7 8" id="KW-0511">Multifunctional enzyme</keyword>
<organism evidence="10 11">
    <name type="scientific">Actinomycetospora termitidis</name>
    <dbReference type="NCBI Taxonomy" id="3053470"/>
    <lineage>
        <taxon>Bacteria</taxon>
        <taxon>Bacillati</taxon>
        <taxon>Actinomycetota</taxon>
        <taxon>Actinomycetes</taxon>
        <taxon>Pseudonocardiales</taxon>
        <taxon>Pseudonocardiaceae</taxon>
        <taxon>Actinomycetospora</taxon>
    </lineage>
</organism>
<dbReference type="PANTHER" id="PTHR11692:SF0">
    <property type="entry name" value="BIFUNCTIONAL PURINE BIOSYNTHESIS PROTEIN ATIC"/>
    <property type="match status" value="1"/>
</dbReference>
<comment type="domain">
    <text evidence="8">The IMP cyclohydrolase activity resides in the N-terminal region.</text>
</comment>
<sequence length="529" mass="55240">MTDDGGRRPIRRALVSVFDKAGLLDLATGLHAAGVEIVSTGSTASRIADAGVPVTRVEELTGFPECLDGRVKTLHPRVHAGLLADSRLPEHVQQLSDLGIAPFDLLVVNLYPFTQTVASGASPDDCVEQIDIGGPAMIRASAKNHETMTVLTDPTRYAWLLEQAKNGGVTLADRRALAAEAFRHTASYDVAVASWMGNVLAPDPATSSEGATVPFPGWVGTTARRRAVLRYGENPHQAAALYGDPESTVGIAGAVQLHGKEMSYNNYVDADAAWRAAHDHSSEQVCVAIIKHANPCGIAVGTDVADTHARAHACDPTSAFGGVIAVNTEVTVAAAEQIAEIFTEVVVAPSYAEGAVDVLARKKNIRVLTAQWSPAAVEQRPISGGILVQQRDAVDAPGDDPSSWTLATGTAVSDSVLADLAFAWRACRAVKSNAILLAHDGATVGVGMGQVNRVDSARLAVTRAGDRVRGSVAASDAFFPFPDGFEVLAEAGVAAVVQPGGSVRDAATIEAAEKAGVAMYMTGTRHFAH</sequence>
<dbReference type="GO" id="GO:0004643">
    <property type="term" value="F:phosphoribosylaminoimidazolecarboxamide formyltransferase activity"/>
    <property type="evidence" value="ECO:0007669"/>
    <property type="project" value="UniProtKB-EC"/>
</dbReference>
<evidence type="ECO:0000256" key="8">
    <source>
        <dbReference type="HAMAP-Rule" id="MF_00139"/>
    </source>
</evidence>
<evidence type="ECO:0000256" key="2">
    <source>
        <dbReference type="ARBA" id="ARBA00004954"/>
    </source>
</evidence>
<keyword evidence="11" id="KW-1185">Reference proteome</keyword>
<keyword evidence="5 8" id="KW-0658">Purine biosynthesis</keyword>
<dbReference type="InterPro" id="IPR016193">
    <property type="entry name" value="Cytidine_deaminase-like"/>
</dbReference>
<keyword evidence="4 8" id="KW-0808">Transferase</keyword>
<comment type="pathway">
    <text evidence="2 8">Purine metabolism; IMP biosynthesis via de novo pathway; 5-formamido-1-(5-phospho-D-ribosyl)imidazole-4-carboxamide from 5-amino-1-(5-phospho-D-ribosyl)imidazole-4-carboxamide (10-formyl THF route): step 1/1.</text>
</comment>
<dbReference type="EC" id="3.5.4.10" evidence="8"/>
<dbReference type="Pfam" id="PF01808">
    <property type="entry name" value="AICARFT_IMPCHas"/>
    <property type="match status" value="1"/>
</dbReference>
<evidence type="ECO:0000256" key="3">
    <source>
        <dbReference type="ARBA" id="ARBA00007667"/>
    </source>
</evidence>
<evidence type="ECO:0000256" key="1">
    <source>
        <dbReference type="ARBA" id="ARBA00004844"/>
    </source>
</evidence>
<keyword evidence="6 8" id="KW-0378">Hydrolase</keyword>
<dbReference type="HAMAP" id="MF_00139">
    <property type="entry name" value="PurH"/>
    <property type="match status" value="1"/>
</dbReference>
<evidence type="ECO:0000259" key="9">
    <source>
        <dbReference type="PROSITE" id="PS51855"/>
    </source>
</evidence>
<protein>
    <recommendedName>
        <fullName evidence="8">Bifunctional purine biosynthesis protein PurH</fullName>
    </recommendedName>
    <domain>
        <recommendedName>
            <fullName evidence="8">Phosphoribosylaminoimidazolecarboxamide formyltransferase</fullName>
            <ecNumber evidence="8">2.1.2.3</ecNumber>
        </recommendedName>
        <alternativeName>
            <fullName evidence="8">AICAR transformylase</fullName>
        </alternativeName>
    </domain>
    <domain>
        <recommendedName>
            <fullName evidence="8">IMP cyclohydrolase</fullName>
            <ecNumber evidence="8">3.5.4.10</ecNumber>
        </recommendedName>
        <alternativeName>
            <fullName evidence="8">ATIC</fullName>
        </alternativeName>
        <alternativeName>
            <fullName evidence="8">IMP synthase</fullName>
        </alternativeName>
        <alternativeName>
            <fullName evidence="8">Inosinicase</fullName>
        </alternativeName>
    </domain>
</protein>
<evidence type="ECO:0000313" key="11">
    <source>
        <dbReference type="Proteomes" id="UP001231924"/>
    </source>
</evidence>
<evidence type="ECO:0000256" key="7">
    <source>
        <dbReference type="ARBA" id="ARBA00023268"/>
    </source>
</evidence>
<dbReference type="EC" id="2.1.2.3" evidence="8"/>
<evidence type="ECO:0000256" key="6">
    <source>
        <dbReference type="ARBA" id="ARBA00022801"/>
    </source>
</evidence>
<comment type="caution">
    <text evidence="10">The sequence shown here is derived from an EMBL/GenBank/DDBJ whole genome shotgun (WGS) entry which is preliminary data.</text>
</comment>
<dbReference type="Gene3D" id="3.40.140.20">
    <property type="match status" value="2"/>
</dbReference>
<dbReference type="Gene3D" id="3.40.50.1380">
    <property type="entry name" value="Methylglyoxal synthase-like domain"/>
    <property type="match status" value="1"/>
</dbReference>
<reference evidence="10 11" key="1">
    <citation type="submission" date="2023-06" db="EMBL/GenBank/DDBJ databases">
        <title>Actinomycetospora Odt1-22.</title>
        <authorList>
            <person name="Supong K."/>
        </authorList>
    </citation>
    <scope>NUCLEOTIDE SEQUENCE [LARGE SCALE GENOMIC DNA]</scope>
    <source>
        <strain evidence="10 11">Odt1-22</strain>
    </source>
</reference>
<dbReference type="PROSITE" id="PS51855">
    <property type="entry name" value="MGS"/>
    <property type="match status" value="1"/>
</dbReference>
<comment type="similarity">
    <text evidence="3 8">Belongs to the PurH family.</text>
</comment>
<evidence type="ECO:0000313" key="10">
    <source>
        <dbReference type="EMBL" id="MDL5155542.1"/>
    </source>
</evidence>
<comment type="pathway">
    <text evidence="1 8">Purine metabolism; IMP biosynthesis via de novo pathway; IMP from 5-formamido-1-(5-phospho-D-ribosyl)imidazole-4-carboxamide: step 1/1.</text>
</comment>
<dbReference type="SMART" id="SM00851">
    <property type="entry name" value="MGS"/>
    <property type="match status" value="1"/>
</dbReference>
<evidence type="ECO:0000256" key="5">
    <source>
        <dbReference type="ARBA" id="ARBA00022755"/>
    </source>
</evidence>